<name>A0A858PXX6_9RICK</name>
<keyword evidence="1" id="KW-1133">Transmembrane helix</keyword>
<dbReference type="AlphaFoldDB" id="A0A858PXX6"/>
<dbReference type="EMBL" id="CP046391">
    <property type="protein sequence ID" value="QJC27435.1"/>
    <property type="molecule type" value="Genomic_DNA"/>
</dbReference>
<dbReference type="Proteomes" id="UP000500930">
    <property type="component" value="Chromosome"/>
</dbReference>
<dbReference type="InterPro" id="IPR011047">
    <property type="entry name" value="Quinoprotein_ADH-like_sf"/>
</dbReference>
<dbReference type="InterPro" id="IPR018391">
    <property type="entry name" value="PQQ_b-propeller_rpt"/>
</dbReference>
<feature type="transmembrane region" description="Helical" evidence="1">
    <location>
        <begin position="20"/>
        <end position="42"/>
    </location>
</feature>
<gene>
    <name evidence="3" type="primary">bamB</name>
    <name evidence="3" type="ORF">ANPL_01650</name>
</gene>
<dbReference type="Pfam" id="PF13360">
    <property type="entry name" value="PQQ_2"/>
    <property type="match status" value="1"/>
</dbReference>
<keyword evidence="1" id="KW-0472">Membrane</keyword>
<dbReference type="InterPro" id="IPR002372">
    <property type="entry name" value="PQQ_rpt_dom"/>
</dbReference>
<dbReference type="KEGG" id="aplt:ANPL_01650"/>
<organism evidence="3 4">
    <name type="scientific">Anaplasma platys</name>
    <dbReference type="NCBI Taxonomy" id="949"/>
    <lineage>
        <taxon>Bacteria</taxon>
        <taxon>Pseudomonadati</taxon>
        <taxon>Pseudomonadota</taxon>
        <taxon>Alphaproteobacteria</taxon>
        <taxon>Rickettsiales</taxon>
        <taxon>Anaplasmataceae</taxon>
        <taxon>Anaplasma</taxon>
    </lineage>
</organism>
<evidence type="ECO:0000256" key="1">
    <source>
        <dbReference type="SAM" id="Phobius"/>
    </source>
</evidence>
<evidence type="ECO:0000313" key="3">
    <source>
        <dbReference type="EMBL" id="QJC27435.1"/>
    </source>
</evidence>
<sequence>MYSKYRLIFCGSCRIMNRVLLYVVVKMHLLAAVFLFLAFFFGSVGVFNEEASAAVVHGRGRGLQSFSVLPSGGEQTFTKFRVLKGVSSSSRVAPVEAGSVVVTLDDNGRLTAFDNDSGKILWYVALAGGQRSLYSASLLYSQGTVLCAIDNFLYGLDPSTGKIKWKSTLRSFLSGELVLVNEGDSVAALTIDSYLYVFDVETGGLLWHHEEPGVEVRVSGALSVAYLSRNGQDAVFVLFPDGKAKRLDSRSGDVLWESAVGEYNQGSVGDVRIAPVVVGDFVFAADGEGSLVCLSANTGEFIWSQGIGVRGISKVDEKTVFVITADSQLVALDAESRVQLWSLTLQEIGKKRWSWNAPVMANGKLWVLGSNGDLLGVSALSGAVEEMYKLEAGHFYKPPVLIGGSLYATAGRDGLVVVS</sequence>
<reference evidence="3 4" key="1">
    <citation type="journal article" date="2020" name="Pathogens">
        <title>First Whole Genome Sequence of Anaplasma platys, an Obligate Intracellular Rickettsial Pathogen of Dogs.</title>
        <authorList>
            <person name="Llanes A."/>
            <person name="Rajeev S."/>
        </authorList>
    </citation>
    <scope>NUCLEOTIDE SEQUENCE [LARGE SCALE GENOMIC DNA]</scope>
    <source>
        <strain evidence="3 4">S3</strain>
    </source>
</reference>
<accession>A0A858PXX6</accession>
<evidence type="ECO:0000313" key="4">
    <source>
        <dbReference type="Proteomes" id="UP000500930"/>
    </source>
</evidence>
<keyword evidence="1" id="KW-0812">Transmembrane</keyword>
<keyword evidence="4" id="KW-1185">Reference proteome</keyword>
<proteinExistence type="predicted"/>
<dbReference type="PANTHER" id="PTHR34512">
    <property type="entry name" value="CELL SURFACE PROTEIN"/>
    <property type="match status" value="1"/>
</dbReference>
<protein>
    <submittedName>
        <fullName evidence="3">Outer membrane protein assembly factor BamB</fullName>
    </submittedName>
</protein>
<dbReference type="Gene3D" id="2.130.10.10">
    <property type="entry name" value="YVTN repeat-like/Quinoprotein amine dehydrogenase"/>
    <property type="match status" value="1"/>
</dbReference>
<dbReference type="SMART" id="SM00564">
    <property type="entry name" value="PQQ"/>
    <property type="match status" value="5"/>
</dbReference>
<feature type="domain" description="Pyrrolo-quinoline quinone repeat" evidence="2">
    <location>
        <begin position="107"/>
        <end position="293"/>
    </location>
</feature>
<dbReference type="InterPro" id="IPR015943">
    <property type="entry name" value="WD40/YVTN_repeat-like_dom_sf"/>
</dbReference>
<evidence type="ECO:0000259" key="2">
    <source>
        <dbReference type="Pfam" id="PF13360"/>
    </source>
</evidence>
<dbReference type="SUPFAM" id="SSF50998">
    <property type="entry name" value="Quinoprotein alcohol dehydrogenase-like"/>
    <property type="match status" value="1"/>
</dbReference>
<dbReference type="PANTHER" id="PTHR34512:SF30">
    <property type="entry name" value="OUTER MEMBRANE PROTEIN ASSEMBLY FACTOR BAMB"/>
    <property type="match status" value="1"/>
</dbReference>